<dbReference type="SUPFAM" id="SSF51735">
    <property type="entry name" value="NAD(P)-binding Rossmann-fold domains"/>
    <property type="match status" value="1"/>
</dbReference>
<gene>
    <name evidence="3" type="ORF">GCM10022286_26880</name>
</gene>
<evidence type="ECO:0000313" key="4">
    <source>
        <dbReference type="Proteomes" id="UP001415169"/>
    </source>
</evidence>
<name>A0ABP7ZMP5_9MICO</name>
<evidence type="ECO:0000256" key="1">
    <source>
        <dbReference type="ARBA" id="ARBA00007637"/>
    </source>
</evidence>
<sequence length="312" mass="33615">MSGSSHVVVGAGLIGRRVAQRLVERGDRVTLVTRRGTELHGARSVAADASDAAALTAASDHVSTLFLCANPAVYSAEEWAKVWPPIFRAAIAAAHEAAAGLVVMGNLYPYGQSDGPMTEHSPELTTSPKGLIRKSGWELVKAAHDAGELHAVEVRASDYFGPGAGQTAMLGERFFVPVLESRTARVVGDPAQPHSWSYLDDIAATLVAAADYRGDWGRVWHVPSGAPHSELEIAETVNEWFGTHGKVAPIPELALRTLALFSPQLKGVLDESYQFTHPFVLDSSETERMLGVHATPWETALRDTAQSYRKLF</sequence>
<dbReference type="Gene3D" id="3.40.50.720">
    <property type="entry name" value="NAD(P)-binding Rossmann-like Domain"/>
    <property type="match status" value="1"/>
</dbReference>
<reference evidence="3" key="1">
    <citation type="journal article" date="2014" name="Int. J. Syst. Evol. Microbiol.">
        <title>Complete genome of a new Firmicutes species belonging to the dominant human colonic microbiota ('Ruminococcus bicirculans') reveals two chromosomes and a selective capacity to utilize plant glucans.</title>
        <authorList>
            <consortium name="NISC Comparative Sequencing Program"/>
            <person name="Wegmann U."/>
            <person name="Louis P."/>
            <person name="Goesmann A."/>
            <person name="Henrissat B."/>
            <person name="Duncan S.H."/>
            <person name="Flint H.J."/>
        </authorList>
    </citation>
    <scope>NUCLEOTIDE SEQUENCE</scope>
    <source>
        <strain evidence="3">JCM 17590</strain>
    </source>
</reference>
<evidence type="ECO:0000313" key="3">
    <source>
        <dbReference type="EMBL" id="GAA4164729.1"/>
    </source>
</evidence>
<comment type="similarity">
    <text evidence="1">Belongs to the NAD(P)-dependent epimerase/dehydratase family.</text>
</comment>
<dbReference type="Pfam" id="PF01370">
    <property type="entry name" value="Epimerase"/>
    <property type="match status" value="1"/>
</dbReference>
<proteinExistence type="inferred from homology"/>
<dbReference type="PANTHER" id="PTHR43000">
    <property type="entry name" value="DTDP-D-GLUCOSE 4,6-DEHYDRATASE-RELATED"/>
    <property type="match status" value="1"/>
</dbReference>
<dbReference type="EMBL" id="BAABBV010000002">
    <property type="protein sequence ID" value="GAA4164729.1"/>
    <property type="molecule type" value="Genomic_DNA"/>
</dbReference>
<dbReference type="RefSeq" id="WP_344792391.1">
    <property type="nucleotide sequence ID" value="NZ_BAABBV010000002.1"/>
</dbReference>
<evidence type="ECO:0000259" key="2">
    <source>
        <dbReference type="Pfam" id="PF01370"/>
    </source>
</evidence>
<dbReference type="Proteomes" id="UP001415169">
    <property type="component" value="Unassembled WGS sequence"/>
</dbReference>
<dbReference type="InterPro" id="IPR001509">
    <property type="entry name" value="Epimerase_deHydtase"/>
</dbReference>
<dbReference type="InterPro" id="IPR036291">
    <property type="entry name" value="NAD(P)-bd_dom_sf"/>
</dbReference>
<accession>A0ABP7ZMP5</accession>
<comment type="caution">
    <text evidence="3">The sequence shown here is derived from an EMBL/GenBank/DDBJ whole genome shotgun (WGS) entry which is preliminary data.</text>
</comment>
<organism evidence="3 4">
    <name type="scientific">Gryllotalpicola daejeonensis</name>
    <dbReference type="NCBI Taxonomy" id="993087"/>
    <lineage>
        <taxon>Bacteria</taxon>
        <taxon>Bacillati</taxon>
        <taxon>Actinomycetota</taxon>
        <taxon>Actinomycetes</taxon>
        <taxon>Micrococcales</taxon>
        <taxon>Microbacteriaceae</taxon>
        <taxon>Gryllotalpicola</taxon>
    </lineage>
</organism>
<feature type="domain" description="NAD-dependent epimerase/dehydratase" evidence="2">
    <location>
        <begin position="8"/>
        <end position="212"/>
    </location>
</feature>
<protein>
    <submittedName>
        <fullName evidence="3">NAD-dependent epimerase/dehydratase family protein</fullName>
    </submittedName>
</protein>
<reference evidence="3" key="2">
    <citation type="submission" date="2023-12" db="EMBL/GenBank/DDBJ databases">
        <authorList>
            <person name="Sun Q."/>
            <person name="Inoue M."/>
        </authorList>
    </citation>
    <scope>NUCLEOTIDE SEQUENCE</scope>
    <source>
        <strain evidence="3">JCM 17590</strain>
    </source>
</reference>
<keyword evidence="4" id="KW-1185">Reference proteome</keyword>